<dbReference type="AlphaFoldDB" id="A0A1Q3A677"/>
<feature type="binding site" evidence="3 4">
    <location>
        <position position="308"/>
    </location>
    <ligand>
        <name>Zn(2+)</name>
        <dbReference type="ChEBI" id="CHEBI:29105"/>
    </ligand>
</feature>
<dbReference type="PANTHER" id="PTHR11103">
    <property type="entry name" value="SLR1189 PROTEIN"/>
    <property type="match status" value="1"/>
</dbReference>
<dbReference type="PANTHER" id="PTHR11103:SF10">
    <property type="entry name" value="HOMOCYSTEINE S-METHYLTRANSFERASE 1-RELATED"/>
    <property type="match status" value="1"/>
</dbReference>
<keyword evidence="2 4" id="KW-0808">Transferase</keyword>
<dbReference type="GO" id="GO:0008270">
    <property type="term" value="F:zinc ion binding"/>
    <property type="evidence" value="ECO:0007669"/>
    <property type="project" value="InterPro"/>
</dbReference>
<evidence type="ECO:0000313" key="7">
    <source>
        <dbReference type="Proteomes" id="UP000187013"/>
    </source>
</evidence>
<dbReference type="OMA" id="TECYEAQ"/>
<evidence type="ECO:0000256" key="3">
    <source>
        <dbReference type="PIRSR" id="PIRSR037505-2"/>
    </source>
</evidence>
<accession>A0A1Q3A677</accession>
<keyword evidence="3 4" id="KW-0479">Metal-binding</keyword>
<comment type="caution">
    <text evidence="6">The sequence shown here is derived from an EMBL/GenBank/DDBJ whole genome shotgun (WGS) entry which is preliminary data.</text>
</comment>
<dbReference type="eggNOG" id="KOG1579">
    <property type="taxonomic scope" value="Eukaryota"/>
</dbReference>
<evidence type="ECO:0000256" key="2">
    <source>
        <dbReference type="ARBA" id="ARBA00022679"/>
    </source>
</evidence>
<dbReference type="GO" id="GO:0032259">
    <property type="term" value="P:methylation"/>
    <property type="evidence" value="ECO:0007669"/>
    <property type="project" value="UniProtKB-KW"/>
</dbReference>
<dbReference type="Pfam" id="PF02574">
    <property type="entry name" value="S-methyl_trans"/>
    <property type="match status" value="1"/>
</dbReference>
<evidence type="ECO:0000259" key="5">
    <source>
        <dbReference type="PROSITE" id="PS50970"/>
    </source>
</evidence>
<dbReference type="InterPro" id="IPR017226">
    <property type="entry name" value="BHMT-like"/>
</dbReference>
<dbReference type="Gene3D" id="3.20.20.330">
    <property type="entry name" value="Homocysteine-binding-like domain"/>
    <property type="match status" value="1"/>
</dbReference>
<evidence type="ECO:0000256" key="1">
    <source>
        <dbReference type="ARBA" id="ARBA00022603"/>
    </source>
</evidence>
<feature type="domain" description="Hcy-binding" evidence="5">
    <location>
        <begin position="4"/>
        <end position="322"/>
    </location>
</feature>
<evidence type="ECO:0000256" key="4">
    <source>
        <dbReference type="PROSITE-ProRule" id="PRU00333"/>
    </source>
</evidence>
<dbReference type="Proteomes" id="UP000187013">
    <property type="component" value="Unassembled WGS sequence"/>
</dbReference>
<dbReference type="GO" id="GO:0008898">
    <property type="term" value="F:S-adenosylmethionine-homocysteine S-methyltransferase activity"/>
    <property type="evidence" value="ECO:0007669"/>
    <property type="project" value="EnsemblFungi"/>
</dbReference>
<sequence>MRQQLLEVLRDTDRVLVMDGGQGTELENRGMNISGPIWSTVPFTKEEFWNFDQPYTDRDVVNSMFKAYVDAGAQLLSTVTYQTSYKTICAHTDIHTRTQYDQLLDRIVGFCRRCIGDDHYLVGSIGPYAAHVGAEYTGDYGPKPEEIDYWQYFEPQVANFNRNETIDIIGLETVPNVHELKSILSWDETKISKPFYVSLCVGDDGNLRDGTPLEQLVPLFANRSNKNLLLVGINCCSLSVSSQALSHLNEILASTPMGLLVYPNSGEIYDHKTQTWSRPTGLDSHRLSWPSLVQEYRKFGARAIGGCCRTTPLDIQEICKVVDRN</sequence>
<keyword evidence="1 4" id="KW-0489">Methyltransferase</keyword>
<dbReference type="OrthoDB" id="261426at2759"/>
<reference evidence="6 7" key="1">
    <citation type="submission" date="2016-08" db="EMBL/GenBank/DDBJ databases">
        <title>Draft genome sequence of allopolyploid Zygosaccharomyces rouxii.</title>
        <authorList>
            <person name="Watanabe J."/>
            <person name="Uehara K."/>
            <person name="Mogi Y."/>
            <person name="Tsukioka Y."/>
        </authorList>
    </citation>
    <scope>NUCLEOTIDE SEQUENCE [LARGE SCALE GENOMIC DNA]</scope>
    <source>
        <strain evidence="6 7">NBRC 110957</strain>
    </source>
</reference>
<dbReference type="InterPro" id="IPR036589">
    <property type="entry name" value="HCY_dom_sf"/>
</dbReference>
<organism evidence="6 7">
    <name type="scientific">Zygosaccharomyces rouxii</name>
    <dbReference type="NCBI Taxonomy" id="4956"/>
    <lineage>
        <taxon>Eukaryota</taxon>
        <taxon>Fungi</taxon>
        <taxon>Dikarya</taxon>
        <taxon>Ascomycota</taxon>
        <taxon>Saccharomycotina</taxon>
        <taxon>Saccharomycetes</taxon>
        <taxon>Saccharomycetales</taxon>
        <taxon>Saccharomycetaceae</taxon>
        <taxon>Zygosaccharomyces</taxon>
    </lineage>
</organism>
<feature type="binding site" evidence="3 4">
    <location>
        <position position="307"/>
    </location>
    <ligand>
        <name>Zn(2+)</name>
        <dbReference type="ChEBI" id="CHEBI:29105"/>
    </ligand>
</feature>
<proteinExistence type="predicted"/>
<dbReference type="GO" id="GO:0009086">
    <property type="term" value="P:methionine biosynthetic process"/>
    <property type="evidence" value="ECO:0007669"/>
    <property type="project" value="InterPro"/>
</dbReference>
<evidence type="ECO:0000313" key="6">
    <source>
        <dbReference type="EMBL" id="GAV51168.1"/>
    </source>
</evidence>
<dbReference type="PIRSF" id="PIRSF037505">
    <property type="entry name" value="Betaine_HMT"/>
    <property type="match status" value="1"/>
</dbReference>
<dbReference type="SUPFAM" id="SSF82282">
    <property type="entry name" value="Homocysteine S-methyltransferase"/>
    <property type="match status" value="1"/>
</dbReference>
<protein>
    <recommendedName>
        <fullName evidence="5">Hcy-binding domain-containing protein</fullName>
    </recommendedName>
</protein>
<feature type="binding site" evidence="3 4">
    <location>
        <position position="235"/>
    </location>
    <ligand>
        <name>Zn(2+)</name>
        <dbReference type="ChEBI" id="CHEBI:29105"/>
    </ligand>
</feature>
<dbReference type="PROSITE" id="PS50970">
    <property type="entry name" value="HCY"/>
    <property type="match status" value="1"/>
</dbReference>
<keyword evidence="3 4" id="KW-0862">Zinc</keyword>
<dbReference type="InterPro" id="IPR003726">
    <property type="entry name" value="HCY_dom"/>
</dbReference>
<comment type="cofactor">
    <cofactor evidence="3">
        <name>Zn(2+)</name>
        <dbReference type="ChEBI" id="CHEBI:29105"/>
    </cofactor>
    <text evidence="3">Binds 1 zinc ion per subunit.</text>
</comment>
<name>A0A1Q3A677_ZYGRO</name>
<gene>
    <name evidence="6" type="ORF">ZYGR_0AD03510</name>
</gene>
<dbReference type="EMBL" id="BDGX01000030">
    <property type="protein sequence ID" value="GAV51168.1"/>
    <property type="molecule type" value="Genomic_DNA"/>
</dbReference>